<dbReference type="InterPro" id="IPR005467">
    <property type="entry name" value="His_kinase_dom"/>
</dbReference>
<dbReference type="InterPro" id="IPR029151">
    <property type="entry name" value="Sensor-like_sf"/>
</dbReference>
<dbReference type="PANTHER" id="PTHR40448:SF1">
    <property type="entry name" value="TWO-COMPONENT SENSOR HISTIDINE KINASE"/>
    <property type="match status" value="1"/>
</dbReference>
<keyword evidence="12 13" id="KW-0472">Membrane</keyword>
<organism evidence="15 16">
    <name type="scientific">Vibrio panuliri</name>
    <dbReference type="NCBI Taxonomy" id="1381081"/>
    <lineage>
        <taxon>Bacteria</taxon>
        <taxon>Pseudomonadati</taxon>
        <taxon>Pseudomonadota</taxon>
        <taxon>Gammaproteobacteria</taxon>
        <taxon>Vibrionales</taxon>
        <taxon>Vibrionaceae</taxon>
        <taxon>Vibrio</taxon>
    </lineage>
</organism>
<reference evidence="15 16" key="1">
    <citation type="submission" date="2016-09" db="EMBL/GenBank/DDBJ databases">
        <title>Genomic Taxonomy of the Vibrionaceae.</title>
        <authorList>
            <person name="Gonzalez-Castillo A."/>
            <person name="Gomez-Gil B."/>
            <person name="Enciso-Ibarra K."/>
        </authorList>
    </citation>
    <scope>NUCLEOTIDE SEQUENCE [LARGE SCALE GENOMIC DNA]</scope>
    <source>
        <strain evidence="15 16">CAIM 1902</strain>
    </source>
</reference>
<dbReference type="EMBL" id="MJMH01000184">
    <property type="protein sequence ID" value="OLQ89479.1"/>
    <property type="molecule type" value="Genomic_DNA"/>
</dbReference>
<dbReference type="InterPro" id="IPR000014">
    <property type="entry name" value="PAS"/>
</dbReference>
<evidence type="ECO:0000313" key="15">
    <source>
        <dbReference type="EMBL" id="OLQ89479.1"/>
    </source>
</evidence>
<evidence type="ECO:0000256" key="6">
    <source>
        <dbReference type="ARBA" id="ARBA00022692"/>
    </source>
</evidence>
<evidence type="ECO:0000256" key="9">
    <source>
        <dbReference type="ARBA" id="ARBA00022840"/>
    </source>
</evidence>
<dbReference type="InterPro" id="IPR032834">
    <property type="entry name" value="NatK-like_C"/>
</dbReference>
<name>A0ABX3FC99_9VIBR</name>
<evidence type="ECO:0000313" key="16">
    <source>
        <dbReference type="Proteomes" id="UP000186039"/>
    </source>
</evidence>
<comment type="subcellular location">
    <subcellularLocation>
        <location evidence="1">Cell inner membrane</location>
    </subcellularLocation>
    <subcellularLocation>
        <location evidence="2">Cell membrane</location>
        <topology evidence="2">Multi-pass membrane protein</topology>
    </subcellularLocation>
</comment>
<dbReference type="SUPFAM" id="SSF55874">
    <property type="entry name" value="ATPase domain of HSP90 chaperone/DNA topoisomerase II/histidine kinase"/>
    <property type="match status" value="1"/>
</dbReference>
<dbReference type="SUPFAM" id="SSF103190">
    <property type="entry name" value="Sensory domain-like"/>
    <property type="match status" value="1"/>
</dbReference>
<evidence type="ECO:0000256" key="4">
    <source>
        <dbReference type="ARBA" id="ARBA00022553"/>
    </source>
</evidence>
<feature type="domain" description="Histidine kinase" evidence="14">
    <location>
        <begin position="342"/>
        <end position="534"/>
    </location>
</feature>
<evidence type="ECO:0000256" key="12">
    <source>
        <dbReference type="ARBA" id="ARBA00023136"/>
    </source>
</evidence>
<dbReference type="CDD" id="cd00130">
    <property type="entry name" value="PAS"/>
    <property type="match status" value="1"/>
</dbReference>
<evidence type="ECO:0000256" key="11">
    <source>
        <dbReference type="ARBA" id="ARBA00023012"/>
    </source>
</evidence>
<gene>
    <name evidence="15" type="ORF">BIY20_01655</name>
</gene>
<keyword evidence="5" id="KW-0808">Transferase</keyword>
<proteinExistence type="predicted"/>
<dbReference type="InterPro" id="IPR003594">
    <property type="entry name" value="HATPase_dom"/>
</dbReference>
<evidence type="ECO:0000256" key="8">
    <source>
        <dbReference type="ARBA" id="ARBA00022777"/>
    </source>
</evidence>
<accession>A0ABX3FC99</accession>
<keyword evidence="16" id="KW-1185">Reference proteome</keyword>
<dbReference type="InterPro" id="IPR033463">
    <property type="entry name" value="sCache_3"/>
</dbReference>
<keyword evidence="7" id="KW-0547">Nucleotide-binding</keyword>
<evidence type="ECO:0000256" key="3">
    <source>
        <dbReference type="ARBA" id="ARBA00022475"/>
    </source>
</evidence>
<evidence type="ECO:0000256" key="10">
    <source>
        <dbReference type="ARBA" id="ARBA00022989"/>
    </source>
</evidence>
<protein>
    <submittedName>
        <fullName evidence="15">Histidine kinase</fullName>
    </submittedName>
</protein>
<comment type="caution">
    <text evidence="15">The sequence shown here is derived from an EMBL/GenBank/DDBJ whole genome shotgun (WGS) entry which is preliminary data.</text>
</comment>
<dbReference type="InterPro" id="IPR036890">
    <property type="entry name" value="HATPase_C_sf"/>
</dbReference>
<evidence type="ECO:0000256" key="13">
    <source>
        <dbReference type="SAM" id="Phobius"/>
    </source>
</evidence>
<dbReference type="SUPFAM" id="SSF55785">
    <property type="entry name" value="PYP-like sensor domain (PAS domain)"/>
    <property type="match status" value="1"/>
</dbReference>
<dbReference type="SMART" id="SM00387">
    <property type="entry name" value="HATPase_c"/>
    <property type="match status" value="1"/>
</dbReference>
<dbReference type="Gene3D" id="3.30.565.10">
    <property type="entry name" value="Histidine kinase-like ATPase, C-terminal domain"/>
    <property type="match status" value="1"/>
</dbReference>
<keyword evidence="4" id="KW-0597">Phosphoprotein</keyword>
<evidence type="ECO:0000256" key="5">
    <source>
        <dbReference type="ARBA" id="ARBA00022679"/>
    </source>
</evidence>
<evidence type="ECO:0000256" key="1">
    <source>
        <dbReference type="ARBA" id="ARBA00004533"/>
    </source>
</evidence>
<feature type="transmembrane region" description="Helical" evidence="13">
    <location>
        <begin position="182"/>
        <end position="203"/>
    </location>
</feature>
<evidence type="ECO:0000256" key="2">
    <source>
        <dbReference type="ARBA" id="ARBA00004651"/>
    </source>
</evidence>
<dbReference type="InterPro" id="IPR035965">
    <property type="entry name" value="PAS-like_dom_sf"/>
</dbReference>
<dbReference type="Pfam" id="PF17203">
    <property type="entry name" value="sCache_3_2"/>
    <property type="match status" value="1"/>
</dbReference>
<keyword evidence="10 13" id="KW-1133">Transmembrane helix</keyword>
<keyword evidence="6 13" id="KW-0812">Transmembrane</keyword>
<keyword evidence="8 15" id="KW-0418">Kinase</keyword>
<dbReference type="GO" id="GO:0016301">
    <property type="term" value="F:kinase activity"/>
    <property type="evidence" value="ECO:0007669"/>
    <property type="project" value="UniProtKB-KW"/>
</dbReference>
<dbReference type="PANTHER" id="PTHR40448">
    <property type="entry name" value="TWO-COMPONENT SENSOR HISTIDINE KINASE"/>
    <property type="match status" value="1"/>
</dbReference>
<feature type="transmembrane region" description="Helical" evidence="13">
    <location>
        <begin position="23"/>
        <end position="41"/>
    </location>
</feature>
<evidence type="ECO:0000256" key="7">
    <source>
        <dbReference type="ARBA" id="ARBA00022741"/>
    </source>
</evidence>
<keyword evidence="9" id="KW-0067">ATP-binding</keyword>
<dbReference type="Proteomes" id="UP000186039">
    <property type="component" value="Unassembled WGS sequence"/>
</dbReference>
<sequence length="536" mass="59196">MLNKSIDRSHRVQFPAFSFTKQIALLLSSVLVLCIAGWWSYSAHQLESVLTNQIQLRAQVQSQQLSQLPSLVQAVANGDKAAVKEIITTVQVGSDADFITVSDAQGIRLAHPVAQRIGLPVMGGDIERALTKGESYLSYGIGSLGPSVRYISPILANDGRVLGMIKVGYLTDTLAVWSSEHLLPLLVIALCALSISFALAVWFSNYVKTKMQHLEPWQLKQALETHQGVLQATYEGVIAVNTQQNIYLANHNAQEMLGITIQGECALHECIDQPQVFTLEGEDFINRLIRVNERDFVLNRVTLVGRSGNQHGAVFSLRAHQELQTLSERLSQIDRYIEHMRITRHEYQNKLSTISGLLQAGEVTKALDVCLAQAKVSQDQIDSLQCLTNLPLLSGLILAKIGQASEKRVPLKFNCDADLSQLARTISEEQLCSLLGNLIDNATESVTTSQTPYIHVWIKQSQSEYIFVVANNGPMINSSLNTLCQLGFTSKNHSADHGLGLYIVRSIIESVDGHMEMDSDEIETAFTVYLPKESLC</sequence>
<dbReference type="Pfam" id="PF14501">
    <property type="entry name" value="HATPase_c_5"/>
    <property type="match status" value="1"/>
</dbReference>
<dbReference type="Gene3D" id="3.30.450.20">
    <property type="entry name" value="PAS domain"/>
    <property type="match status" value="2"/>
</dbReference>
<evidence type="ECO:0000259" key="14">
    <source>
        <dbReference type="PROSITE" id="PS50109"/>
    </source>
</evidence>
<keyword evidence="3" id="KW-1003">Cell membrane</keyword>
<dbReference type="PROSITE" id="PS50109">
    <property type="entry name" value="HIS_KIN"/>
    <property type="match status" value="1"/>
</dbReference>
<keyword evidence="11" id="KW-0902">Two-component regulatory system</keyword>